<proteinExistence type="inferred from homology"/>
<evidence type="ECO:0000256" key="1">
    <source>
        <dbReference type="ARBA" id="ARBA00004141"/>
    </source>
</evidence>
<dbReference type="GO" id="GO:0016020">
    <property type="term" value="C:membrane"/>
    <property type="evidence" value="ECO:0007669"/>
    <property type="project" value="UniProtKB-SubCell"/>
</dbReference>
<feature type="transmembrane region" description="Helical" evidence="6">
    <location>
        <begin position="290"/>
        <end position="316"/>
    </location>
</feature>
<dbReference type="Pfam" id="PF00860">
    <property type="entry name" value="Xan_ur_permease"/>
    <property type="match status" value="1"/>
</dbReference>
<protein>
    <submittedName>
        <fullName evidence="7">Uncharacterized protein</fullName>
    </submittedName>
</protein>
<comment type="caution">
    <text evidence="7">The sequence shown here is derived from an EMBL/GenBank/DDBJ whole genome shotgun (WGS) entry which is preliminary data.</text>
</comment>
<reference evidence="7" key="1">
    <citation type="journal article" date="2021" name="Genome Biol. Evol.">
        <title>A High-Quality Reference Genome for a Parasitic Bivalve with Doubly Uniparental Inheritance (Bivalvia: Unionida).</title>
        <authorList>
            <person name="Smith C.H."/>
        </authorList>
    </citation>
    <scope>NUCLEOTIDE SEQUENCE</scope>
    <source>
        <strain evidence="7">CHS0354</strain>
    </source>
</reference>
<comment type="subcellular location">
    <subcellularLocation>
        <location evidence="1">Membrane</location>
        <topology evidence="1">Multi-pass membrane protein</topology>
    </subcellularLocation>
</comment>
<dbReference type="InterPro" id="IPR006043">
    <property type="entry name" value="NCS2"/>
</dbReference>
<feature type="transmembrane region" description="Helical" evidence="6">
    <location>
        <begin position="253"/>
        <end position="270"/>
    </location>
</feature>
<feature type="transmembrane region" description="Helical" evidence="6">
    <location>
        <begin position="107"/>
        <end position="125"/>
    </location>
</feature>
<reference evidence="7" key="2">
    <citation type="journal article" date="2021" name="Genome Biol. Evol.">
        <title>Developing a high-quality reference genome for a parasitic bivalve with doubly uniparental inheritance (Bivalvia: Unionida).</title>
        <authorList>
            <person name="Smith C.H."/>
        </authorList>
    </citation>
    <scope>NUCLEOTIDE SEQUENCE</scope>
    <source>
        <strain evidence="7">CHS0354</strain>
        <tissue evidence="7">Mantle</tissue>
    </source>
</reference>
<evidence type="ECO:0000256" key="6">
    <source>
        <dbReference type="SAM" id="Phobius"/>
    </source>
</evidence>
<name>A0AAE0W334_9BIVA</name>
<dbReference type="AlphaFoldDB" id="A0AAE0W334"/>
<dbReference type="Proteomes" id="UP001195483">
    <property type="component" value="Unassembled WGS sequence"/>
</dbReference>
<reference evidence="7" key="3">
    <citation type="submission" date="2023-05" db="EMBL/GenBank/DDBJ databases">
        <authorList>
            <person name="Smith C.H."/>
        </authorList>
    </citation>
    <scope>NUCLEOTIDE SEQUENCE</scope>
    <source>
        <strain evidence="7">CHS0354</strain>
        <tissue evidence="7">Mantle</tissue>
    </source>
</reference>
<evidence type="ECO:0000313" key="8">
    <source>
        <dbReference type="Proteomes" id="UP001195483"/>
    </source>
</evidence>
<evidence type="ECO:0000256" key="3">
    <source>
        <dbReference type="ARBA" id="ARBA00022692"/>
    </source>
</evidence>
<evidence type="ECO:0000256" key="2">
    <source>
        <dbReference type="ARBA" id="ARBA00008821"/>
    </source>
</evidence>
<feature type="transmembrane region" description="Helical" evidence="6">
    <location>
        <begin position="66"/>
        <end position="95"/>
    </location>
</feature>
<dbReference type="PANTHER" id="PTHR11119">
    <property type="entry name" value="XANTHINE-URACIL / VITAMIN C PERMEASE FAMILY MEMBER"/>
    <property type="match status" value="1"/>
</dbReference>
<dbReference type="GO" id="GO:0022857">
    <property type="term" value="F:transmembrane transporter activity"/>
    <property type="evidence" value="ECO:0007669"/>
    <property type="project" value="InterPro"/>
</dbReference>
<keyword evidence="3 6" id="KW-0812">Transmembrane</keyword>
<accession>A0AAE0W334</accession>
<keyword evidence="5 6" id="KW-0472">Membrane</keyword>
<gene>
    <name evidence="7" type="ORF">CHS0354_006356</name>
</gene>
<organism evidence="7 8">
    <name type="scientific">Potamilus streckersoni</name>
    <dbReference type="NCBI Taxonomy" id="2493646"/>
    <lineage>
        <taxon>Eukaryota</taxon>
        <taxon>Metazoa</taxon>
        <taxon>Spiralia</taxon>
        <taxon>Lophotrochozoa</taxon>
        <taxon>Mollusca</taxon>
        <taxon>Bivalvia</taxon>
        <taxon>Autobranchia</taxon>
        <taxon>Heteroconchia</taxon>
        <taxon>Palaeoheterodonta</taxon>
        <taxon>Unionida</taxon>
        <taxon>Unionoidea</taxon>
        <taxon>Unionidae</taxon>
        <taxon>Ambleminae</taxon>
        <taxon>Lampsilini</taxon>
        <taxon>Potamilus</taxon>
    </lineage>
</organism>
<sequence>MNTNQSETPATTLIMDVLDENGDIEMNSINVEAVDAVDLPKLTKETDIRKEVIQSLVYKVSDRPPIHLAIFFALQQALLSLSGSLAISLLVADVVCAANDEDVKSRLLSSTLFMNGVTTLAMVVIGVRLPLYLGAAGDYIIPLLVLVNIQKDRCNLQGEQQSANPMNMTDQNNASNGAIIVDAERASTEMILNYIRMLEGSLILAGVIQFFIGVTGLTGLLLRYLGPVTIFTAMLLNGIYIVKACLKFIQAQWGIALLTCGVAVILSVYLEHKKTPLPFWTRDKGLHIKFYPFHQVFAILIAITVGWLVCALLTYFNVFSPSKDALDYLARTDARSQIIHDAKWFSVPYPGCQPICVCFRRNNLHPFWHYWEVLGCLHYYTIPCSGRCSDNNVWNVQWCSVVQSPDAFFKVQQKSRYPWHFTFYGTGCSTLCRDKSELDRHRC</sequence>
<keyword evidence="8" id="KW-1185">Reference proteome</keyword>
<keyword evidence="4 6" id="KW-1133">Transmembrane helix</keyword>
<feature type="transmembrane region" description="Helical" evidence="6">
    <location>
        <begin position="228"/>
        <end position="246"/>
    </location>
</feature>
<evidence type="ECO:0000256" key="4">
    <source>
        <dbReference type="ARBA" id="ARBA00022989"/>
    </source>
</evidence>
<feature type="transmembrane region" description="Helical" evidence="6">
    <location>
        <begin position="202"/>
        <end position="222"/>
    </location>
</feature>
<comment type="similarity">
    <text evidence="2">Belongs to the nucleobase:cation symporter-2 (NCS2) (TC 2.A.40) family.</text>
</comment>
<evidence type="ECO:0000256" key="5">
    <source>
        <dbReference type="ARBA" id="ARBA00023136"/>
    </source>
</evidence>
<dbReference type="EMBL" id="JAEAOA010000441">
    <property type="protein sequence ID" value="KAK3598682.1"/>
    <property type="molecule type" value="Genomic_DNA"/>
</dbReference>
<evidence type="ECO:0000313" key="7">
    <source>
        <dbReference type="EMBL" id="KAK3598682.1"/>
    </source>
</evidence>